<evidence type="ECO:0000256" key="6">
    <source>
        <dbReference type="ARBA" id="ARBA00023136"/>
    </source>
</evidence>
<dbReference type="InterPro" id="IPR003368">
    <property type="entry name" value="POMP_repeat"/>
</dbReference>
<feature type="domain" description="GH141-like insertion" evidence="12">
    <location>
        <begin position="117"/>
        <end position="253"/>
    </location>
</feature>
<feature type="chain" id="PRO_5046539577" description="Right handed beta helix domain-containing protein" evidence="10">
    <location>
        <begin position="19"/>
        <end position="1484"/>
    </location>
</feature>
<comment type="subcellular location">
    <subcellularLocation>
        <location evidence="1">Cell envelope</location>
    </subcellularLocation>
    <subcellularLocation>
        <location evidence="2">Cell outer membrane</location>
    </subcellularLocation>
    <subcellularLocation>
        <location evidence="3">Secreted</location>
    </subcellularLocation>
</comment>
<dbReference type="Pfam" id="PF13229">
    <property type="entry name" value="Beta_helix"/>
    <property type="match status" value="1"/>
</dbReference>
<feature type="signal peptide" evidence="10">
    <location>
        <begin position="1"/>
        <end position="18"/>
    </location>
</feature>
<sequence length="1484" mass="164428">MFFIFFIFLCFSFNPVCTKTFSGDLYNTVNNFYCDGDALITIDSQTITKDRWANIGSWNRHVTGTLKIQGNGKVIVEGGFKITGWTQDTENPNIQKTTVSQSIQGMGDAEDHVLKWAFESLWVNDRDATRARVPGNWTLPTITSVSTSGSGDYITYTVGVPSNTMKFLRTLSNEDLKNVNIVIFHYWATTRAYISSINTNANTITFQAHSVNYQNNKGIEAHKAYFYLDNLKTALTKPGEWFLSKSGELFYYPLPGETANNIEVYASHIKRMMYIETNNLILENIEFRHCGGNIPDTGVTREDLVPQSAKLNMKAIDVYRSSNVQFINCQFRHLFCRGVSIYECTNCVVEHCLIEDFGADGIAVGACTGTRIHNNILRHGGRVIHHENCFYDNKDPGAVISHNDISDNFWDGINCWLEDSECQMTIEKNHVHHIGFNLLDDIGCIYVTNARSGVVIQNNYVHNAGCHNYGAWGLYVDLDCHNVVVQNNVAHDFYDGCVHFHYGFNNVVKNNILGFNKKGLMSKGENNDGTMVTINNNIFITNEGNFYCDLWGSNTFNSYSNIYWDFNMGIQWFRDGDGKDNTGTLIDPKFKDPLKRDFTFSDSSVVTGLGFVPFTYSDCGVVGGDWRKVASDYVIPEFPKASTNDEELLSSEKVYPDYDRVQTPSASRSRSPTQSLSPSRSPSPSKSFTPTASKSLSPTQSLSPSRSPSPSKSFTPTASKSLSPTQSLSPSRSPSPSKSFTPTASKSLSPTQSLSPSRSPSPSKSFTPTASKSLSPTQSAKPQTQTQTQTQIYTQTFTKSQSASQSLSPPQTPTRSPTKVPTASHSLAPTKMPSVSPTPPPTPKPDFQDIEIVGSTKTIYLDDNYQIDNCTFINCTLTDGGNYLFIARSESHFSNVVFSFLNSQIGAIKIETYREITIENCTFIGCFSKANGNAIQVKQTRKDKNDKDLIIIDNCLFKNFGENGYAVWVVESNNNLPDSLIEFSDTTFEYNSNSTTDKLNGCGGLYLHDYNRNVKLNECSFANLRTKQNGAAIYVSSISSIVIDNTTFSDNLCGQKGGAIYVASYTNKEITFHCTISSSTFVANKAESQGNAIFISAMKICITYLIENNTFHNNYYASNNVGYVIVSTDVDIDLSSNEFSNPGSQIRVNPFMNLQKPPFKTPEPMEIEIIEPDKIGEGNENLYLQLTKKVEIEETNATFGILLNSSAESTSIKLKQEEAHMNIKGGGNLTIDTDKNITSLSIGDVTVSHQEDLHVAIKQNLTSFELESLNLFGQSTFGSSIENTDSPTKVNSITVFEGAETKMSNLEVTSNVDIETGSTIELDNVDFSSVEMSIALEESGQAYSTLTGKISDPPNSLSFKVVKNNAASILEEKVFYIISSPEENFKNCDDWKNHVSLDGTDYNSVQCKVENGNQVLFASTEKEKSKSWLTLPIFIGIVCGAVVIIVVIIVVIVVVVKKKKRIHSSDVHQETNNNGNDEDDKFVL</sequence>
<keyword evidence="4" id="KW-0964">Secreted</keyword>
<protein>
    <recommendedName>
        <fullName evidence="15">Right handed beta helix domain-containing protein</fullName>
    </recommendedName>
</protein>
<dbReference type="InterPro" id="IPR006626">
    <property type="entry name" value="PbH1"/>
</dbReference>
<dbReference type="PANTHER" id="PTHR36453:SF1">
    <property type="entry name" value="RIGHT HANDED BETA HELIX DOMAIN-CONTAINING PROTEIN"/>
    <property type="match status" value="1"/>
</dbReference>
<proteinExistence type="predicted"/>
<dbReference type="InterPro" id="IPR012334">
    <property type="entry name" value="Pectin_lyas_fold"/>
</dbReference>
<evidence type="ECO:0000259" key="12">
    <source>
        <dbReference type="Pfam" id="PF21231"/>
    </source>
</evidence>
<evidence type="ECO:0000256" key="2">
    <source>
        <dbReference type="ARBA" id="ARBA00004442"/>
    </source>
</evidence>
<evidence type="ECO:0000256" key="4">
    <source>
        <dbReference type="ARBA" id="ARBA00022525"/>
    </source>
</evidence>
<feature type="domain" description="Right handed beta helix" evidence="11">
    <location>
        <begin position="315"/>
        <end position="468"/>
    </location>
</feature>
<dbReference type="Gene3D" id="2.160.20.10">
    <property type="entry name" value="Single-stranded right-handed beta-helix, Pectin lyase-like"/>
    <property type="match status" value="2"/>
</dbReference>
<dbReference type="InterPro" id="IPR011050">
    <property type="entry name" value="Pectin_lyase_fold/virulence"/>
</dbReference>
<keyword evidence="9" id="KW-1133">Transmembrane helix</keyword>
<gene>
    <name evidence="13" type="ORF">M9Y10_018238</name>
</gene>
<dbReference type="SUPFAM" id="SSF51126">
    <property type="entry name" value="Pectin lyase-like"/>
    <property type="match status" value="2"/>
</dbReference>
<evidence type="ECO:0000256" key="10">
    <source>
        <dbReference type="SAM" id="SignalP"/>
    </source>
</evidence>
<name>A0ABR2HN32_9EUKA</name>
<evidence type="ECO:0000256" key="7">
    <source>
        <dbReference type="ARBA" id="ARBA00023237"/>
    </source>
</evidence>
<dbReference type="EMBL" id="JAPFFF010000024">
    <property type="protein sequence ID" value="KAK8850126.1"/>
    <property type="molecule type" value="Genomic_DNA"/>
</dbReference>
<reference evidence="13 14" key="1">
    <citation type="submission" date="2024-04" db="EMBL/GenBank/DDBJ databases">
        <title>Tritrichomonas musculus Genome.</title>
        <authorList>
            <person name="Alves-Ferreira E."/>
            <person name="Grigg M."/>
            <person name="Lorenzi H."/>
            <person name="Galac M."/>
        </authorList>
    </citation>
    <scope>NUCLEOTIDE SEQUENCE [LARGE SCALE GENOMIC DNA]</scope>
    <source>
        <strain evidence="13 14">EAF2021</strain>
    </source>
</reference>
<keyword evidence="6 9" id="KW-0472">Membrane</keyword>
<feature type="transmembrane region" description="Helical" evidence="9">
    <location>
        <begin position="1428"/>
        <end position="1456"/>
    </location>
</feature>
<evidence type="ECO:0000256" key="9">
    <source>
        <dbReference type="SAM" id="Phobius"/>
    </source>
</evidence>
<keyword evidence="14" id="KW-1185">Reference proteome</keyword>
<evidence type="ECO:0000256" key="1">
    <source>
        <dbReference type="ARBA" id="ARBA00004196"/>
    </source>
</evidence>
<accession>A0ABR2HN32</accession>
<comment type="caution">
    <text evidence="13">The sequence shown here is derived from an EMBL/GenBank/DDBJ whole genome shotgun (WGS) entry which is preliminary data.</text>
</comment>
<evidence type="ECO:0000313" key="14">
    <source>
        <dbReference type="Proteomes" id="UP001470230"/>
    </source>
</evidence>
<feature type="compositionally biased region" description="Low complexity" evidence="8">
    <location>
        <begin position="662"/>
        <end position="818"/>
    </location>
</feature>
<evidence type="ECO:0008006" key="15">
    <source>
        <dbReference type="Google" id="ProtNLM"/>
    </source>
</evidence>
<dbReference type="Pfam" id="PF21231">
    <property type="entry name" value="GH141_M"/>
    <property type="match status" value="1"/>
</dbReference>
<evidence type="ECO:0000256" key="8">
    <source>
        <dbReference type="SAM" id="MobiDB-lite"/>
    </source>
</evidence>
<dbReference type="SMART" id="SM00710">
    <property type="entry name" value="PbH1"/>
    <property type="match status" value="19"/>
</dbReference>
<organism evidence="13 14">
    <name type="scientific">Tritrichomonas musculus</name>
    <dbReference type="NCBI Taxonomy" id="1915356"/>
    <lineage>
        <taxon>Eukaryota</taxon>
        <taxon>Metamonada</taxon>
        <taxon>Parabasalia</taxon>
        <taxon>Tritrichomonadida</taxon>
        <taxon>Tritrichomonadidae</taxon>
        <taxon>Tritrichomonas</taxon>
    </lineage>
</organism>
<keyword evidence="7" id="KW-0998">Cell outer membrane</keyword>
<dbReference type="PANTHER" id="PTHR36453">
    <property type="entry name" value="SECRETED PROTEIN-RELATED"/>
    <property type="match status" value="1"/>
</dbReference>
<keyword evidence="5 10" id="KW-0732">Signal</keyword>
<dbReference type="NCBIfam" id="TIGR01376">
    <property type="entry name" value="POMP_repeat"/>
    <property type="match status" value="1"/>
</dbReference>
<dbReference type="InterPro" id="IPR048482">
    <property type="entry name" value="GH141_ins"/>
</dbReference>
<evidence type="ECO:0000313" key="13">
    <source>
        <dbReference type="EMBL" id="KAK8850126.1"/>
    </source>
</evidence>
<evidence type="ECO:0000259" key="11">
    <source>
        <dbReference type="Pfam" id="PF13229"/>
    </source>
</evidence>
<feature type="region of interest" description="Disordered" evidence="8">
    <location>
        <begin position="645"/>
        <end position="849"/>
    </location>
</feature>
<dbReference type="Proteomes" id="UP001470230">
    <property type="component" value="Unassembled WGS sequence"/>
</dbReference>
<dbReference type="InterPro" id="IPR039448">
    <property type="entry name" value="Beta_helix"/>
</dbReference>
<evidence type="ECO:0000256" key="3">
    <source>
        <dbReference type="ARBA" id="ARBA00004613"/>
    </source>
</evidence>
<evidence type="ECO:0000256" key="5">
    <source>
        <dbReference type="ARBA" id="ARBA00022729"/>
    </source>
</evidence>
<keyword evidence="9" id="KW-0812">Transmembrane</keyword>